<feature type="binding site" evidence="6">
    <location>
        <position position="108"/>
    </location>
    <ligand>
        <name>a divalent metal cation</name>
        <dbReference type="ChEBI" id="CHEBI:60240"/>
        <label>2</label>
        <note>catalytic</note>
    </ligand>
</feature>
<feature type="binding site" evidence="6">
    <location>
        <position position="205"/>
    </location>
    <ligand>
        <name>a divalent metal cation</name>
        <dbReference type="ChEBI" id="CHEBI:60240"/>
        <label>2</label>
        <note>catalytic</note>
    </ligand>
</feature>
<evidence type="ECO:0000256" key="3">
    <source>
        <dbReference type="ARBA" id="ARBA00022670"/>
    </source>
</evidence>
<feature type="binding site" evidence="6">
    <location>
        <position position="236"/>
    </location>
    <ligand>
        <name>a divalent metal cation</name>
        <dbReference type="ChEBI" id="CHEBI:60240"/>
        <label>2</label>
        <note>catalytic</note>
    </ligand>
</feature>
<comment type="subunit">
    <text evidence="6">Monomer.</text>
</comment>
<name>A0A953LCA2_9BACT</name>
<protein>
    <recommendedName>
        <fullName evidence="6 7">Methionine aminopeptidase</fullName>
        <shortName evidence="6">MAP</shortName>
        <shortName evidence="6">MetAP</shortName>
        <ecNumber evidence="6 7">3.4.11.18</ecNumber>
    </recommendedName>
    <alternativeName>
        <fullName evidence="6">Peptidase M</fullName>
    </alternativeName>
</protein>
<dbReference type="Gene3D" id="3.90.230.10">
    <property type="entry name" value="Creatinase/methionine aminopeptidase superfamily"/>
    <property type="match status" value="1"/>
</dbReference>
<dbReference type="AlphaFoldDB" id="A0A953LCA2"/>
<comment type="caution">
    <text evidence="9">The sequence shown here is derived from an EMBL/GenBank/DDBJ whole genome shotgun (WGS) entry which is preliminary data.</text>
</comment>
<evidence type="ECO:0000259" key="8">
    <source>
        <dbReference type="Pfam" id="PF00557"/>
    </source>
</evidence>
<dbReference type="EMBL" id="JAHVHU010000013">
    <property type="protein sequence ID" value="MBY5959321.1"/>
    <property type="molecule type" value="Genomic_DNA"/>
</dbReference>
<evidence type="ECO:0000313" key="10">
    <source>
        <dbReference type="Proteomes" id="UP000753961"/>
    </source>
</evidence>
<reference evidence="9" key="1">
    <citation type="submission" date="2021-06" db="EMBL/GenBank/DDBJ databases">
        <title>44 bacteria genomes isolated from Dapeng, Shenzhen.</title>
        <authorList>
            <person name="Zheng W."/>
            <person name="Yu S."/>
            <person name="Huang Y."/>
        </authorList>
    </citation>
    <scope>NUCLEOTIDE SEQUENCE</scope>
    <source>
        <strain evidence="9">DP5N28-2</strain>
    </source>
</reference>
<evidence type="ECO:0000256" key="4">
    <source>
        <dbReference type="ARBA" id="ARBA00022723"/>
    </source>
</evidence>
<dbReference type="RefSeq" id="WP_222580857.1">
    <property type="nucleotide sequence ID" value="NZ_JAHVHU010000013.1"/>
</dbReference>
<dbReference type="HAMAP" id="MF_01974">
    <property type="entry name" value="MetAP_1"/>
    <property type="match status" value="1"/>
</dbReference>
<feature type="binding site" evidence="6">
    <location>
        <position position="236"/>
    </location>
    <ligand>
        <name>a divalent metal cation</name>
        <dbReference type="ChEBI" id="CHEBI:60240"/>
        <label>1</label>
    </ligand>
</feature>
<feature type="binding site" evidence="6">
    <location>
        <position position="97"/>
    </location>
    <ligand>
        <name>a divalent metal cation</name>
        <dbReference type="ChEBI" id="CHEBI:60240"/>
        <label>1</label>
    </ligand>
</feature>
<evidence type="ECO:0000256" key="2">
    <source>
        <dbReference type="ARBA" id="ARBA00022438"/>
    </source>
</evidence>
<evidence type="ECO:0000313" key="9">
    <source>
        <dbReference type="EMBL" id="MBY5959321.1"/>
    </source>
</evidence>
<gene>
    <name evidence="6 9" type="primary">map</name>
    <name evidence="9" type="ORF">KUV50_14305</name>
</gene>
<dbReference type="GO" id="GO:0006508">
    <property type="term" value="P:proteolysis"/>
    <property type="evidence" value="ECO:0007669"/>
    <property type="project" value="UniProtKB-KW"/>
</dbReference>
<feature type="binding site" evidence="6">
    <location>
        <position position="80"/>
    </location>
    <ligand>
        <name>substrate</name>
    </ligand>
</feature>
<dbReference type="InterPro" id="IPR002467">
    <property type="entry name" value="Pept_M24A_MAP1"/>
</dbReference>
<dbReference type="PANTHER" id="PTHR43330:SF27">
    <property type="entry name" value="METHIONINE AMINOPEPTIDASE"/>
    <property type="match status" value="1"/>
</dbReference>
<keyword evidence="5 6" id="KW-0378">Hydrolase</keyword>
<proteinExistence type="inferred from homology"/>
<dbReference type="GO" id="GO:0070006">
    <property type="term" value="F:metalloaminopeptidase activity"/>
    <property type="evidence" value="ECO:0007669"/>
    <property type="project" value="UniProtKB-UniRule"/>
</dbReference>
<evidence type="ECO:0000256" key="5">
    <source>
        <dbReference type="ARBA" id="ARBA00022801"/>
    </source>
</evidence>
<evidence type="ECO:0000256" key="7">
    <source>
        <dbReference type="RuleBase" id="RU003653"/>
    </source>
</evidence>
<sequence>MSNKIIYKNEEEIELIRKNCLIVSKALARVAELLKPGITSLEIDKAAEEVIRDLGSTPGFKGYGGFPATLCVSYNDIVVHGIPGDYEFKDGDIVSVDCGSFSEGYYGDAAYTFALGAVKSDVLELLRVTRESLYKGIEKAVVGNRLGDIGAAIQDYTEKEKGYSVVRDLVGHGVGQNLHEAPQVPNYGKRGRGRKLREGLVIAIEPMINLGRKEIYQEKDGWTIKTRDGAPSAHFEHTIAVGKGDADILSSHDEVEDNYKKNANLLDF</sequence>
<dbReference type="Pfam" id="PF00557">
    <property type="entry name" value="Peptidase_M24"/>
    <property type="match status" value="1"/>
</dbReference>
<dbReference type="EC" id="3.4.11.18" evidence="6 7"/>
<keyword evidence="3 6" id="KW-0645">Protease</keyword>
<keyword evidence="2 6" id="KW-0031">Aminopeptidase</keyword>
<dbReference type="InterPro" id="IPR000994">
    <property type="entry name" value="Pept_M24"/>
</dbReference>
<comment type="function">
    <text evidence="1 6">Removes the N-terminal methionine from nascent proteins. The N-terminal methionine is often cleaved when the second residue in the primary sequence is small and uncharged (Met-Ala-, Cys, Gly, Pro, Ser, Thr, or Val). Requires deformylation of the N(alpha)-formylated initiator methionine before it can be hydrolyzed.</text>
</comment>
<feature type="binding site" evidence="6">
    <location>
        <position position="108"/>
    </location>
    <ligand>
        <name>a divalent metal cation</name>
        <dbReference type="ChEBI" id="CHEBI:60240"/>
        <label>1</label>
    </ligand>
</feature>
<dbReference type="GO" id="GO:0005829">
    <property type="term" value="C:cytosol"/>
    <property type="evidence" value="ECO:0007669"/>
    <property type="project" value="TreeGrafter"/>
</dbReference>
<keyword evidence="4 6" id="KW-0479">Metal-binding</keyword>
<evidence type="ECO:0000256" key="6">
    <source>
        <dbReference type="HAMAP-Rule" id="MF_01974"/>
    </source>
</evidence>
<evidence type="ECO:0000256" key="1">
    <source>
        <dbReference type="ARBA" id="ARBA00002521"/>
    </source>
</evidence>
<dbReference type="GO" id="GO:0004239">
    <property type="term" value="F:initiator methionyl aminopeptidase activity"/>
    <property type="evidence" value="ECO:0007669"/>
    <property type="project" value="UniProtKB-UniRule"/>
</dbReference>
<dbReference type="InterPro" id="IPR036005">
    <property type="entry name" value="Creatinase/aminopeptidase-like"/>
</dbReference>
<feature type="domain" description="Peptidase M24" evidence="8">
    <location>
        <begin position="14"/>
        <end position="242"/>
    </location>
</feature>
<comment type="similarity">
    <text evidence="6">Belongs to the peptidase M24A family. Methionine aminopeptidase type 1 subfamily.</text>
</comment>
<dbReference type="NCBIfam" id="TIGR00500">
    <property type="entry name" value="met_pdase_I"/>
    <property type="match status" value="1"/>
</dbReference>
<comment type="cofactor">
    <cofactor evidence="6">
        <name>Co(2+)</name>
        <dbReference type="ChEBI" id="CHEBI:48828"/>
    </cofactor>
    <cofactor evidence="6">
        <name>Zn(2+)</name>
        <dbReference type="ChEBI" id="CHEBI:29105"/>
    </cofactor>
    <cofactor evidence="6">
        <name>Mn(2+)</name>
        <dbReference type="ChEBI" id="CHEBI:29035"/>
    </cofactor>
    <cofactor evidence="6">
        <name>Fe(2+)</name>
        <dbReference type="ChEBI" id="CHEBI:29033"/>
    </cofactor>
    <text evidence="6">Binds 2 divalent metal cations per subunit. Has a high-affinity and a low affinity metal-binding site. The true nature of the physiological cofactor is under debate. The enzyme is active with cobalt, zinc, manganese or divalent iron ions. Most likely, methionine aminopeptidases function as mononuclear Fe(2+)-metalloproteases under physiological conditions, and the catalytically relevant metal-binding site has been assigned to the histidine-containing high-affinity site.</text>
</comment>
<dbReference type="CDD" id="cd01086">
    <property type="entry name" value="MetAP1"/>
    <property type="match status" value="1"/>
</dbReference>
<keyword evidence="10" id="KW-1185">Reference proteome</keyword>
<dbReference type="InterPro" id="IPR001714">
    <property type="entry name" value="Pept_M24_MAP"/>
</dbReference>
<dbReference type="Proteomes" id="UP000753961">
    <property type="component" value="Unassembled WGS sequence"/>
</dbReference>
<feature type="binding site" evidence="6">
    <location>
        <position position="172"/>
    </location>
    <ligand>
        <name>a divalent metal cation</name>
        <dbReference type="ChEBI" id="CHEBI:60240"/>
        <label>2</label>
        <note>catalytic</note>
    </ligand>
</feature>
<dbReference type="PANTHER" id="PTHR43330">
    <property type="entry name" value="METHIONINE AMINOPEPTIDASE"/>
    <property type="match status" value="1"/>
</dbReference>
<accession>A0A953LCA2</accession>
<feature type="binding site" evidence="6">
    <location>
        <position position="179"/>
    </location>
    <ligand>
        <name>substrate</name>
    </ligand>
</feature>
<comment type="catalytic activity">
    <reaction evidence="6 7">
        <text>Release of N-terminal amino acids, preferentially methionine, from peptides and arylamides.</text>
        <dbReference type="EC" id="3.4.11.18"/>
    </reaction>
</comment>
<dbReference type="PRINTS" id="PR00599">
    <property type="entry name" value="MAPEPTIDASE"/>
</dbReference>
<dbReference type="GO" id="GO:0046872">
    <property type="term" value="F:metal ion binding"/>
    <property type="evidence" value="ECO:0007669"/>
    <property type="project" value="UniProtKB-UniRule"/>
</dbReference>
<organism evidence="9 10">
    <name type="scientific">Membranihabitans marinus</name>
    <dbReference type="NCBI Taxonomy" id="1227546"/>
    <lineage>
        <taxon>Bacteria</taxon>
        <taxon>Pseudomonadati</taxon>
        <taxon>Bacteroidota</taxon>
        <taxon>Saprospiria</taxon>
        <taxon>Saprospirales</taxon>
        <taxon>Saprospiraceae</taxon>
        <taxon>Membranihabitans</taxon>
    </lineage>
</organism>
<dbReference type="SUPFAM" id="SSF55920">
    <property type="entry name" value="Creatinase/aminopeptidase"/>
    <property type="match status" value="1"/>
</dbReference>